<dbReference type="GO" id="GO:0020037">
    <property type="term" value="F:heme binding"/>
    <property type="evidence" value="ECO:0007669"/>
    <property type="project" value="InterPro"/>
</dbReference>
<keyword evidence="5 9" id="KW-1133">Transmembrane helix</keyword>
<comment type="cofactor">
    <cofactor evidence="7">
        <name>heme</name>
        <dbReference type="ChEBI" id="CHEBI:30413"/>
    </cofactor>
</comment>
<keyword evidence="7 8" id="KW-0349">Heme</keyword>
<organism evidence="10">
    <name type="scientific">Polygala tenuifolia</name>
    <dbReference type="NCBI Taxonomy" id="355332"/>
    <lineage>
        <taxon>Eukaryota</taxon>
        <taxon>Viridiplantae</taxon>
        <taxon>Streptophyta</taxon>
        <taxon>Embryophyta</taxon>
        <taxon>Tracheophyta</taxon>
        <taxon>Spermatophyta</taxon>
        <taxon>Magnoliopsida</taxon>
        <taxon>eudicotyledons</taxon>
        <taxon>Gunneridae</taxon>
        <taxon>Pentapetalae</taxon>
        <taxon>rosids</taxon>
        <taxon>fabids</taxon>
        <taxon>Fabales</taxon>
        <taxon>Polygalaceae</taxon>
        <taxon>Polygala</taxon>
    </lineage>
</organism>
<dbReference type="PROSITE" id="PS00086">
    <property type="entry name" value="CYTOCHROME_P450"/>
    <property type="match status" value="1"/>
</dbReference>
<dbReference type="GO" id="GO:0016132">
    <property type="term" value="P:brassinosteroid biosynthetic process"/>
    <property type="evidence" value="ECO:0007669"/>
    <property type="project" value="TreeGrafter"/>
</dbReference>
<proteinExistence type="evidence at transcript level"/>
<reference evidence="10" key="1">
    <citation type="submission" date="2018-02" db="EMBL/GenBank/DDBJ databases">
        <title>Computaional analysis to select cytochrom P450 genes involving in onjisaponin biosynthesis of Polygala tenuifolia.</title>
        <authorList>
            <person name="Kim O.T."/>
            <person name="Jin M.L."/>
        </authorList>
    </citation>
    <scope>NUCLEOTIDE SEQUENCE</scope>
</reference>
<dbReference type="InterPro" id="IPR001128">
    <property type="entry name" value="Cyt_P450"/>
</dbReference>
<keyword evidence="8" id="KW-0560">Oxidoreductase</keyword>
<feature type="transmembrane region" description="Helical" evidence="9">
    <location>
        <begin position="79"/>
        <end position="103"/>
    </location>
</feature>
<evidence type="ECO:0000256" key="3">
    <source>
        <dbReference type="ARBA" id="ARBA00022692"/>
    </source>
</evidence>
<keyword evidence="3 9" id="KW-0812">Transmembrane</keyword>
<dbReference type="Gene3D" id="1.10.630.10">
    <property type="entry name" value="Cytochrome P450"/>
    <property type="match status" value="1"/>
</dbReference>
<dbReference type="GO" id="GO:0005506">
    <property type="term" value="F:iron ion binding"/>
    <property type="evidence" value="ECO:0007669"/>
    <property type="project" value="InterPro"/>
</dbReference>
<dbReference type="CDD" id="cd11043">
    <property type="entry name" value="CYP90-like"/>
    <property type="match status" value="1"/>
</dbReference>
<evidence type="ECO:0000256" key="5">
    <source>
        <dbReference type="ARBA" id="ARBA00022989"/>
    </source>
</evidence>
<evidence type="ECO:0000256" key="1">
    <source>
        <dbReference type="ARBA" id="ARBA00004167"/>
    </source>
</evidence>
<dbReference type="PRINTS" id="PR00465">
    <property type="entry name" value="EP450IV"/>
</dbReference>
<dbReference type="GO" id="GO:0004497">
    <property type="term" value="F:monooxygenase activity"/>
    <property type="evidence" value="ECO:0007669"/>
    <property type="project" value="UniProtKB-KW"/>
</dbReference>
<keyword evidence="8" id="KW-0503">Monooxygenase</keyword>
<protein>
    <submittedName>
        <fullName evidence="10">Cytochrome P450 oxidase CYP722A1</fullName>
    </submittedName>
</protein>
<comment type="subcellular location">
    <subcellularLocation>
        <location evidence="1">Membrane</location>
        <topology evidence="1">Single-pass membrane protein</topology>
    </subcellularLocation>
</comment>
<dbReference type="GO" id="GO:0016020">
    <property type="term" value="C:membrane"/>
    <property type="evidence" value="ECO:0007669"/>
    <property type="project" value="UniProtKB-SubCell"/>
</dbReference>
<dbReference type="GO" id="GO:0010268">
    <property type="term" value="P:brassinosteroid homeostasis"/>
    <property type="evidence" value="ECO:0007669"/>
    <property type="project" value="TreeGrafter"/>
</dbReference>
<dbReference type="GO" id="GO:0016705">
    <property type="term" value="F:oxidoreductase activity, acting on paired donors, with incorporation or reduction of molecular oxygen"/>
    <property type="evidence" value="ECO:0007669"/>
    <property type="project" value="InterPro"/>
</dbReference>
<evidence type="ECO:0000256" key="2">
    <source>
        <dbReference type="ARBA" id="ARBA00010617"/>
    </source>
</evidence>
<dbReference type="GO" id="GO:0016125">
    <property type="term" value="P:sterol metabolic process"/>
    <property type="evidence" value="ECO:0007669"/>
    <property type="project" value="TreeGrafter"/>
</dbReference>
<dbReference type="AlphaFoldDB" id="A0A3G5ANC8"/>
<evidence type="ECO:0000256" key="9">
    <source>
        <dbReference type="SAM" id="Phobius"/>
    </source>
</evidence>
<dbReference type="PANTHER" id="PTHR24286:SF189">
    <property type="entry name" value="CYTOCHROME P450, FAMILY 722, SUBFAMILY A, POLYPEPTIDE 1"/>
    <property type="match status" value="1"/>
</dbReference>
<evidence type="ECO:0000256" key="6">
    <source>
        <dbReference type="ARBA" id="ARBA00023004"/>
    </source>
</evidence>
<dbReference type="SUPFAM" id="SSF48264">
    <property type="entry name" value="Cytochrome P450"/>
    <property type="match status" value="1"/>
</dbReference>
<dbReference type="PANTHER" id="PTHR24286">
    <property type="entry name" value="CYTOCHROME P450 26"/>
    <property type="match status" value="1"/>
</dbReference>
<keyword evidence="4 7" id="KW-0479">Metal-binding</keyword>
<accession>A0A3G5ANC8</accession>
<dbReference type="EMBL" id="MG934262">
    <property type="protein sequence ID" value="AYV88898.1"/>
    <property type="molecule type" value="mRNA"/>
</dbReference>
<feature type="binding site" description="axial binding residue" evidence="7">
    <location>
        <position position="514"/>
    </location>
    <ligand>
        <name>heme</name>
        <dbReference type="ChEBI" id="CHEBI:30413"/>
    </ligand>
    <ligandPart>
        <name>Fe</name>
        <dbReference type="ChEBI" id="CHEBI:18248"/>
    </ligandPart>
</feature>
<dbReference type="PRINTS" id="PR00385">
    <property type="entry name" value="P450"/>
</dbReference>
<evidence type="ECO:0000313" key="10">
    <source>
        <dbReference type="EMBL" id="AYV88898.1"/>
    </source>
</evidence>
<comment type="similarity">
    <text evidence="2 8">Belongs to the cytochrome P450 family.</text>
</comment>
<keyword evidence="9" id="KW-0472">Membrane</keyword>
<dbReference type="InterPro" id="IPR017972">
    <property type="entry name" value="Cyt_P450_CS"/>
</dbReference>
<dbReference type="InterPro" id="IPR036396">
    <property type="entry name" value="Cyt_P450_sf"/>
</dbReference>
<dbReference type="InterPro" id="IPR002403">
    <property type="entry name" value="Cyt_P450_E_grp-IV"/>
</dbReference>
<keyword evidence="6 7" id="KW-0408">Iron</keyword>
<dbReference type="Pfam" id="PF00067">
    <property type="entry name" value="p450"/>
    <property type="match status" value="1"/>
</dbReference>
<sequence length="579" mass="65939">MKTCRPHTQTIHLLSANVSVVFPSKIQSKIINKQMRLVHTHINRTVTGDYTTMLKSSASTMINEAPCVMISMLFQEYPLYSLYTFIIIASLLLLICPSAKILWFNVMDPPSKIVVREYNRNIPPGSGGLPWIGETLQFMSAMNTHMGIYEFVQARRQRYGNCFKTDIFGETHVFVSTTQSARMILNDDIGRFSKKYIKSIAELVGHESLLCASRKQHKLLRSRLLHLFSTKSLANFVRLFDELMIESITTWDHGGVVFILDQALKITCKATCKILIGIEGGLELEMLQKDVASVCDAMLAFPLRLPWTRFYKGLKARKRITSLLEKLICERRKRSGDCQEDFLQSLLRGNGDSCSLTNAEIQDNILAMIIAGQDTTASAITWMVKFLDENEEVLNTLMEEQFRIAKNARNSYLTMEDLNEMPYASKVVKESLRMASVVQWLPRLALADCEIEGFKIQRGWNVNVDARSIHFDPDIYSNPNVFNPFRFDCFTNNKQEEPKLSSSFLAFGMGGRTCLGMSMAKIMMLVFLHRLTTTYKWKVIDSDSSVKKWALFSKLRSGCPVYLTCIKQVTSPPTSKRNL</sequence>
<evidence type="ECO:0000256" key="8">
    <source>
        <dbReference type="RuleBase" id="RU000461"/>
    </source>
</evidence>
<evidence type="ECO:0000256" key="4">
    <source>
        <dbReference type="ARBA" id="ARBA00022723"/>
    </source>
</evidence>
<name>A0A3G5ANC8_9FABA</name>
<evidence type="ECO:0000256" key="7">
    <source>
        <dbReference type="PIRSR" id="PIRSR602403-1"/>
    </source>
</evidence>